<dbReference type="EMBL" id="SULG01000085">
    <property type="protein sequence ID" value="TLD40694.1"/>
    <property type="molecule type" value="Genomic_DNA"/>
</dbReference>
<keyword evidence="9 15" id="KW-0456">Lyase</keyword>
<evidence type="ECO:0000256" key="6">
    <source>
        <dbReference type="ARBA" id="ARBA00023066"/>
    </source>
</evidence>
<proteinExistence type="inferred from homology"/>
<keyword evidence="10 15" id="KW-0704">Schiff base</keyword>
<dbReference type="InterPro" id="IPR042286">
    <property type="entry name" value="AdoMetDC_C"/>
</dbReference>
<evidence type="ECO:0000256" key="7">
    <source>
        <dbReference type="ARBA" id="ARBA00023115"/>
    </source>
</evidence>
<name>A0A533Q7T4_9BACT</name>
<comment type="caution">
    <text evidence="16">The sequence shown here is derived from an EMBL/GenBank/DDBJ whole genome shotgun (WGS) entry which is preliminary data.</text>
</comment>
<evidence type="ECO:0000256" key="5">
    <source>
        <dbReference type="ARBA" id="ARBA00022813"/>
    </source>
</evidence>
<dbReference type="HAMAP" id="MF_00464">
    <property type="entry name" value="AdoMetDC_1"/>
    <property type="match status" value="1"/>
</dbReference>
<comment type="subunit">
    <text evidence="2 15">Heterotetramer of two alpha and two beta chains arranged as a dimer of alpha/beta heterodimers.</text>
</comment>
<keyword evidence="3 15" id="KW-0949">S-adenosyl-L-methionine</keyword>
<evidence type="ECO:0000256" key="2">
    <source>
        <dbReference type="ARBA" id="ARBA00011601"/>
    </source>
</evidence>
<dbReference type="InterPro" id="IPR016067">
    <property type="entry name" value="S-AdoMet_deCO2ase_core"/>
</dbReference>
<dbReference type="PANTHER" id="PTHR33866">
    <property type="entry name" value="S-ADENOSYLMETHIONINE DECARBOXYLASE PROENZYME"/>
    <property type="match status" value="1"/>
</dbReference>
<feature type="chain" id="PRO_5023456494" description="S-adenosylmethionine decarboxylase alpha chain" evidence="15">
    <location>
        <begin position="63"/>
        <end position="132"/>
    </location>
</feature>
<dbReference type="InterPro" id="IPR003826">
    <property type="entry name" value="AdoMetDC_fam_prok"/>
</dbReference>
<dbReference type="EC" id="4.1.1.50" evidence="15"/>
<comment type="cofactor">
    <cofactor evidence="15">
        <name>pyruvate</name>
        <dbReference type="ChEBI" id="CHEBI:15361"/>
    </cofactor>
    <text evidence="15">Binds 1 pyruvoyl group covalently per subunit.</text>
</comment>
<keyword evidence="8 15" id="KW-0865">Zymogen</keyword>
<dbReference type="Gene3D" id="3.30.160.750">
    <property type="match status" value="1"/>
</dbReference>
<evidence type="ECO:0000256" key="1">
    <source>
        <dbReference type="ARBA" id="ARBA00004911"/>
    </source>
</evidence>
<evidence type="ECO:0000256" key="9">
    <source>
        <dbReference type="ARBA" id="ARBA00023239"/>
    </source>
</evidence>
<evidence type="ECO:0000256" key="8">
    <source>
        <dbReference type="ARBA" id="ARBA00023145"/>
    </source>
</evidence>
<dbReference type="GO" id="GO:0008295">
    <property type="term" value="P:spermidine biosynthetic process"/>
    <property type="evidence" value="ECO:0007669"/>
    <property type="project" value="UniProtKB-UniRule"/>
</dbReference>
<keyword evidence="5 15" id="KW-0068">Autocatalytic cleavage</keyword>
<dbReference type="NCBIfam" id="TIGR03330">
    <property type="entry name" value="SAM_DCase_Bsu"/>
    <property type="match status" value="1"/>
</dbReference>
<dbReference type="SUPFAM" id="SSF56276">
    <property type="entry name" value="S-adenosylmethionine decarboxylase"/>
    <property type="match status" value="1"/>
</dbReference>
<keyword evidence="7 15" id="KW-0620">Polyamine biosynthesis</keyword>
<sequence length="132" mass="14533">MDTLGRHIVLEMWGCCKDVIDDADGIQEILTKATEAMKATLVNVVCHRFSPYGVTGVAILAESHISIHTWPEYGYAATDIFICGNTIDPQNAASHIIQAFQAKETSTLELKRGIFLPKKIQANKSTEANQEL</sequence>
<evidence type="ECO:0000256" key="10">
    <source>
        <dbReference type="ARBA" id="ARBA00023270"/>
    </source>
</evidence>
<gene>
    <name evidence="15" type="primary">speH</name>
    <name evidence="16" type="ORF">JETT_3026</name>
</gene>
<comment type="pathway">
    <text evidence="1 15">Amine and polyamine biosynthesis; S-adenosylmethioninamine biosynthesis; S-adenosylmethioninamine from S-adenosyl-L-methionine: step 1/1.</text>
</comment>
<protein>
    <recommendedName>
        <fullName evidence="15">S-adenosylmethionine decarboxylase proenzyme</fullName>
        <shortName evidence="15">AdoMetDC</shortName>
        <shortName evidence="15">SAMDC</shortName>
        <ecNumber evidence="15">4.1.1.50</ecNumber>
    </recommendedName>
    <component>
        <recommendedName>
            <fullName evidence="15">S-adenosylmethionine decarboxylase beta chain</fullName>
        </recommendedName>
    </component>
    <component>
        <recommendedName>
            <fullName evidence="15">S-adenosylmethionine decarboxylase alpha chain</fullName>
        </recommendedName>
    </component>
</protein>
<comment type="similarity">
    <text evidence="14 15">Belongs to the prokaryotic AdoMetDC family. Type 1 subfamily.</text>
</comment>
<dbReference type="GO" id="GO:0004014">
    <property type="term" value="F:adenosylmethionine decarboxylase activity"/>
    <property type="evidence" value="ECO:0007669"/>
    <property type="project" value="UniProtKB-UniRule"/>
</dbReference>
<evidence type="ECO:0000256" key="11">
    <source>
        <dbReference type="ARBA" id="ARBA00023317"/>
    </source>
</evidence>
<dbReference type="Proteomes" id="UP000319783">
    <property type="component" value="Unassembled WGS sequence"/>
</dbReference>
<evidence type="ECO:0000256" key="12">
    <source>
        <dbReference type="ARBA" id="ARBA00048112"/>
    </source>
</evidence>
<evidence type="ECO:0000256" key="14">
    <source>
        <dbReference type="ARBA" id="ARBA00061583"/>
    </source>
</evidence>
<dbReference type="Gene3D" id="3.30.360.110">
    <property type="entry name" value="S-adenosylmethionine decarboxylase domain"/>
    <property type="match status" value="1"/>
</dbReference>
<dbReference type="PANTHER" id="PTHR33866:SF2">
    <property type="entry name" value="S-ADENOSYLMETHIONINE DECARBOXYLASE PROENZYME"/>
    <property type="match status" value="1"/>
</dbReference>
<keyword evidence="6 15" id="KW-0745">Spermidine biosynthesis</keyword>
<evidence type="ECO:0000313" key="16">
    <source>
        <dbReference type="EMBL" id="TLD40694.1"/>
    </source>
</evidence>
<feature type="chain" id="PRO_5023456493" description="S-adenosylmethionine decarboxylase beta chain" evidence="15">
    <location>
        <begin position="1"/>
        <end position="62"/>
    </location>
</feature>
<feature type="active site" description="Proton acceptor; for processing activity" evidence="15">
    <location>
        <position position="68"/>
    </location>
</feature>
<feature type="site" description="Cleavage (non-hydrolytic); by autolysis" evidence="15">
    <location>
        <begin position="62"/>
        <end position="63"/>
    </location>
</feature>
<organism evidence="16 17">
    <name type="scientific">Candidatus Jettenia ecosi</name>
    <dbReference type="NCBI Taxonomy" id="2494326"/>
    <lineage>
        <taxon>Bacteria</taxon>
        <taxon>Pseudomonadati</taxon>
        <taxon>Planctomycetota</taxon>
        <taxon>Candidatus Brocadiia</taxon>
        <taxon>Candidatus Brocadiales</taxon>
        <taxon>Candidatus Brocadiaceae</taxon>
        <taxon>Candidatus Jettenia</taxon>
    </lineage>
</organism>
<evidence type="ECO:0000256" key="3">
    <source>
        <dbReference type="ARBA" id="ARBA00022691"/>
    </source>
</evidence>
<comment type="function">
    <text evidence="13 15">Catalyzes the decarboxylation of S-adenosylmethionine to S-adenosylmethioninamine (dcAdoMet), the propylamine donor required for the synthesis of the polyamines spermine and spermidine from the diamine putrescine.</text>
</comment>
<dbReference type="GO" id="GO:0005829">
    <property type="term" value="C:cytosol"/>
    <property type="evidence" value="ECO:0007669"/>
    <property type="project" value="TreeGrafter"/>
</dbReference>
<keyword evidence="11 15" id="KW-0670">Pyruvate</keyword>
<evidence type="ECO:0000256" key="4">
    <source>
        <dbReference type="ARBA" id="ARBA00022793"/>
    </source>
</evidence>
<reference evidence="16 17" key="1">
    <citation type="submission" date="2019-04" db="EMBL/GenBank/DDBJ databases">
        <title>Genome of a novel bacterium Candidatus Jettenia ecosi reconstructed from metagenome of an anammox bioreactor.</title>
        <authorList>
            <person name="Mardanov A.V."/>
            <person name="Beletsky A.V."/>
            <person name="Ravin N.V."/>
            <person name="Botchkova E.A."/>
            <person name="Litti Y.V."/>
            <person name="Nozhevnikova A.N."/>
        </authorList>
    </citation>
    <scope>NUCLEOTIDE SEQUENCE [LARGE SCALE GENOMIC DNA]</scope>
    <source>
        <strain evidence="16">J2</strain>
    </source>
</reference>
<dbReference type="UniPathway" id="UPA00331">
    <property type="reaction ID" value="UER00451"/>
</dbReference>
<keyword evidence="4 15" id="KW-0210">Decarboxylase</keyword>
<evidence type="ECO:0000256" key="15">
    <source>
        <dbReference type="HAMAP-Rule" id="MF_00464"/>
    </source>
</evidence>
<dbReference type="InterPro" id="IPR017716">
    <property type="entry name" value="S-AdoMet_deCOase_pro-enz"/>
</dbReference>
<dbReference type="InterPro" id="IPR042284">
    <property type="entry name" value="AdoMetDC_N"/>
</dbReference>
<evidence type="ECO:0000313" key="17">
    <source>
        <dbReference type="Proteomes" id="UP000319783"/>
    </source>
</evidence>
<accession>A0A533Q7T4</accession>
<dbReference type="AlphaFoldDB" id="A0A533Q7T4"/>
<comment type="PTM">
    <text evidence="15">Is synthesized initially as an inactive proenzyme. Formation of the active enzyme involves a self-maturation process in which the active site pyruvoyl group is generated from an internal serine residue via an autocatalytic post-translational modification. Two non-identical subunits are generated from the proenzyme in this reaction, and the pyruvate is formed at the N-terminus of the alpha chain, which is derived from the carboxyl end of the proenzyme. The post-translation cleavage follows an unusual pathway, termed non-hydrolytic serinolysis, in which the side chain hydroxyl group of the serine supplies its oxygen atom to form the C-terminus of the beta chain, while the remainder of the serine residue undergoes an oxidative deamination to produce ammonia and the pyruvoyl group blocking the N-terminus of the alpha chain.</text>
</comment>
<feature type="modified residue" description="Pyruvic acid (Ser); by autocatalysis" evidence="15">
    <location>
        <position position="63"/>
    </location>
</feature>
<comment type="catalytic activity">
    <reaction evidence="12 15">
        <text>S-adenosyl-L-methionine + H(+) = S-adenosyl 3-(methylsulfanyl)propylamine + CO2</text>
        <dbReference type="Rhea" id="RHEA:15981"/>
        <dbReference type="ChEBI" id="CHEBI:15378"/>
        <dbReference type="ChEBI" id="CHEBI:16526"/>
        <dbReference type="ChEBI" id="CHEBI:57443"/>
        <dbReference type="ChEBI" id="CHEBI:59789"/>
        <dbReference type="EC" id="4.1.1.50"/>
    </reaction>
</comment>
<feature type="active site" description="Schiff-base intermediate with substrate; via pyruvic acid" evidence="15">
    <location>
        <position position="63"/>
    </location>
</feature>
<feature type="active site" description="Proton donor; for catalytic activity" evidence="15">
    <location>
        <position position="83"/>
    </location>
</feature>
<dbReference type="Pfam" id="PF02675">
    <property type="entry name" value="AdoMet_dc"/>
    <property type="match status" value="1"/>
</dbReference>
<dbReference type="FunFam" id="3.30.360.110:FF:000001">
    <property type="entry name" value="S-adenosylmethionine decarboxylase proenzyme"/>
    <property type="match status" value="1"/>
</dbReference>
<evidence type="ECO:0000256" key="13">
    <source>
        <dbReference type="ARBA" id="ARBA00056215"/>
    </source>
</evidence>